<dbReference type="InterPro" id="IPR036388">
    <property type="entry name" value="WH-like_DNA-bd_sf"/>
</dbReference>
<organism evidence="5 6">
    <name type="scientific">Labrys monachus</name>
    <dbReference type="NCBI Taxonomy" id="217067"/>
    <lineage>
        <taxon>Bacteria</taxon>
        <taxon>Pseudomonadati</taxon>
        <taxon>Pseudomonadota</taxon>
        <taxon>Alphaproteobacteria</taxon>
        <taxon>Hyphomicrobiales</taxon>
        <taxon>Xanthobacteraceae</taxon>
        <taxon>Labrys</taxon>
    </lineage>
</organism>
<dbReference type="InterPro" id="IPR000524">
    <property type="entry name" value="Tscrpt_reg_HTH_GntR"/>
</dbReference>
<dbReference type="Gene3D" id="1.20.120.530">
    <property type="entry name" value="GntR ligand-binding domain-like"/>
    <property type="match status" value="1"/>
</dbReference>
<evidence type="ECO:0000313" key="5">
    <source>
        <dbReference type="EMBL" id="MDQ0392373.1"/>
    </source>
</evidence>
<dbReference type="Pfam" id="PF07729">
    <property type="entry name" value="FCD"/>
    <property type="match status" value="1"/>
</dbReference>
<dbReference type="InterPro" id="IPR036390">
    <property type="entry name" value="WH_DNA-bd_sf"/>
</dbReference>
<dbReference type="InterPro" id="IPR008920">
    <property type="entry name" value="TF_FadR/GntR_C"/>
</dbReference>
<comment type="caution">
    <text evidence="5">The sequence shown here is derived from an EMBL/GenBank/DDBJ whole genome shotgun (WGS) entry which is preliminary data.</text>
</comment>
<dbReference type="SMART" id="SM00345">
    <property type="entry name" value="HTH_GNTR"/>
    <property type="match status" value="1"/>
</dbReference>
<dbReference type="SMART" id="SM00895">
    <property type="entry name" value="FCD"/>
    <property type="match status" value="1"/>
</dbReference>
<sequence>MTKLTKAQTMVQAIADDIVHGRLAPGVALDETALAAAYGVSRTPTREALRQLEAIGLVEARARRGAVVADVTGRQLDEMFDVMAEIEAWCARWCAVRMTAAERRHLQEIHEASGAFVADGDRASYIEANNQFHEAIYKGAHNAFLADMALSVRKRVQPFRRAQFETLGRLAKSHFEHGRVTLAIQRGDAEGAARDMRSHIVIVRDQVDVVTRTPEARRVKL</sequence>
<evidence type="ECO:0000256" key="3">
    <source>
        <dbReference type="ARBA" id="ARBA00023163"/>
    </source>
</evidence>
<dbReference type="RefSeq" id="WP_307426144.1">
    <property type="nucleotide sequence ID" value="NZ_JAUSVK010000001.1"/>
</dbReference>
<dbReference type="PANTHER" id="PTHR43537">
    <property type="entry name" value="TRANSCRIPTIONAL REGULATOR, GNTR FAMILY"/>
    <property type="match status" value="1"/>
</dbReference>
<keyword evidence="3" id="KW-0804">Transcription</keyword>
<keyword evidence="1" id="KW-0805">Transcription regulation</keyword>
<dbReference type="GO" id="GO:0003677">
    <property type="term" value="F:DNA binding"/>
    <property type="evidence" value="ECO:0007669"/>
    <property type="project" value="UniProtKB-KW"/>
</dbReference>
<dbReference type="Proteomes" id="UP001237448">
    <property type="component" value="Unassembled WGS sequence"/>
</dbReference>
<dbReference type="EMBL" id="JAUSVK010000001">
    <property type="protein sequence ID" value="MDQ0392373.1"/>
    <property type="molecule type" value="Genomic_DNA"/>
</dbReference>
<evidence type="ECO:0000256" key="2">
    <source>
        <dbReference type="ARBA" id="ARBA00023125"/>
    </source>
</evidence>
<evidence type="ECO:0000256" key="1">
    <source>
        <dbReference type="ARBA" id="ARBA00023015"/>
    </source>
</evidence>
<keyword evidence="2 5" id="KW-0238">DNA-binding</keyword>
<feature type="domain" description="HTH gntR-type" evidence="4">
    <location>
        <begin position="4"/>
        <end position="71"/>
    </location>
</feature>
<evidence type="ECO:0000313" key="6">
    <source>
        <dbReference type="Proteomes" id="UP001237448"/>
    </source>
</evidence>
<gene>
    <name evidence="5" type="ORF">J3R73_002165</name>
</gene>
<accession>A0ABU0FE25</accession>
<protein>
    <submittedName>
        <fullName evidence="5">DNA-binding GntR family transcriptional regulator</fullName>
    </submittedName>
</protein>
<dbReference type="Gene3D" id="1.10.10.10">
    <property type="entry name" value="Winged helix-like DNA-binding domain superfamily/Winged helix DNA-binding domain"/>
    <property type="match status" value="1"/>
</dbReference>
<dbReference type="PROSITE" id="PS50949">
    <property type="entry name" value="HTH_GNTR"/>
    <property type="match status" value="1"/>
</dbReference>
<proteinExistence type="predicted"/>
<keyword evidence="6" id="KW-1185">Reference proteome</keyword>
<dbReference type="SUPFAM" id="SSF48008">
    <property type="entry name" value="GntR ligand-binding domain-like"/>
    <property type="match status" value="1"/>
</dbReference>
<evidence type="ECO:0000259" key="4">
    <source>
        <dbReference type="PROSITE" id="PS50949"/>
    </source>
</evidence>
<dbReference type="InterPro" id="IPR011711">
    <property type="entry name" value="GntR_C"/>
</dbReference>
<dbReference type="Pfam" id="PF00392">
    <property type="entry name" value="GntR"/>
    <property type="match status" value="1"/>
</dbReference>
<dbReference type="CDD" id="cd07377">
    <property type="entry name" value="WHTH_GntR"/>
    <property type="match status" value="1"/>
</dbReference>
<dbReference type="PANTHER" id="PTHR43537:SF49">
    <property type="entry name" value="TRANSCRIPTIONAL REGULATORY PROTEIN"/>
    <property type="match status" value="1"/>
</dbReference>
<dbReference type="PRINTS" id="PR00035">
    <property type="entry name" value="HTHGNTR"/>
</dbReference>
<name>A0ABU0FE25_9HYPH</name>
<dbReference type="SUPFAM" id="SSF46785">
    <property type="entry name" value="Winged helix' DNA-binding domain"/>
    <property type="match status" value="1"/>
</dbReference>
<reference evidence="5 6" key="1">
    <citation type="submission" date="2023-07" db="EMBL/GenBank/DDBJ databases">
        <title>Genomic Encyclopedia of Type Strains, Phase IV (KMG-IV): sequencing the most valuable type-strain genomes for metagenomic binning, comparative biology and taxonomic classification.</title>
        <authorList>
            <person name="Goeker M."/>
        </authorList>
    </citation>
    <scope>NUCLEOTIDE SEQUENCE [LARGE SCALE GENOMIC DNA]</scope>
    <source>
        <strain evidence="5 6">DSM 5896</strain>
    </source>
</reference>